<dbReference type="InterPro" id="IPR032854">
    <property type="entry name" value="ALKBH3"/>
</dbReference>
<evidence type="ECO:0000259" key="1">
    <source>
        <dbReference type="PROSITE" id="PS51471"/>
    </source>
</evidence>
<gene>
    <name evidence="2" type="ORF">ROI90_09855</name>
</gene>
<proteinExistence type="predicted"/>
<dbReference type="InterPro" id="IPR037151">
    <property type="entry name" value="AlkB-like_sf"/>
</dbReference>
<dbReference type="PROSITE" id="PS51471">
    <property type="entry name" value="FE2OG_OXY"/>
    <property type="match status" value="1"/>
</dbReference>
<dbReference type="SUPFAM" id="SSF51197">
    <property type="entry name" value="Clavaminate synthase-like"/>
    <property type="match status" value="1"/>
</dbReference>
<dbReference type="Gene3D" id="2.60.120.590">
    <property type="entry name" value="Alpha-ketoglutarate-dependent dioxygenase AlkB-like"/>
    <property type="match status" value="1"/>
</dbReference>
<dbReference type="RefSeq" id="WP_315998177.1">
    <property type="nucleotide sequence ID" value="NZ_JAWDJT010000005.1"/>
</dbReference>
<dbReference type="EMBL" id="JAWDJT010000005">
    <property type="protein sequence ID" value="MDU0370696.1"/>
    <property type="molecule type" value="Genomic_DNA"/>
</dbReference>
<name>A0ABU3TH45_9BACT</name>
<organism evidence="2 3">
    <name type="scientific">Hymenobacter endophyticus</name>
    <dbReference type="NCBI Taxonomy" id="3076335"/>
    <lineage>
        <taxon>Bacteria</taxon>
        <taxon>Pseudomonadati</taxon>
        <taxon>Bacteroidota</taxon>
        <taxon>Cytophagia</taxon>
        <taxon>Cytophagales</taxon>
        <taxon>Hymenobacteraceae</taxon>
        <taxon>Hymenobacter</taxon>
    </lineage>
</organism>
<dbReference type="Proteomes" id="UP001250698">
    <property type="component" value="Unassembled WGS sequence"/>
</dbReference>
<dbReference type="PANTHER" id="PTHR31212">
    <property type="entry name" value="ALPHA-KETOGLUTARATE-DEPENDENT DIOXYGENASE ALKB HOMOLOG 3"/>
    <property type="match status" value="1"/>
</dbReference>
<keyword evidence="2" id="KW-0560">Oxidoreductase</keyword>
<keyword evidence="2" id="KW-0223">Dioxygenase</keyword>
<evidence type="ECO:0000313" key="3">
    <source>
        <dbReference type="Proteomes" id="UP001250698"/>
    </source>
</evidence>
<keyword evidence="3" id="KW-1185">Reference proteome</keyword>
<dbReference type="PANTHER" id="PTHR31212:SF4">
    <property type="entry name" value="ALPHA-KETOGLUTARATE-DEPENDENT DIOXYGENASE ALKB HOMOLOG 3"/>
    <property type="match status" value="1"/>
</dbReference>
<comment type="caution">
    <text evidence="2">The sequence shown here is derived from an EMBL/GenBank/DDBJ whole genome shotgun (WGS) entry which is preliminary data.</text>
</comment>
<sequence>MSLKPLHLPAAELWLDPEFLPLPAAETLLALLTEVVPWQQQPIRLFGREVLQPRLTAWYGDAGATYSYSGLHLEPLPWLPALAQVRQRVEQATGCRFNSVLLNLYRSDQDSMGYHADDEPELGPEPTIASLTLGATRTFRLKPRPAAFPGAAPLPAPLSIPLTSGSLLVMRGLTQQNWLHALPKTTRPVGPRINLTFRRVSPAKQKQAFAIHQKAPATKP</sequence>
<evidence type="ECO:0000313" key="2">
    <source>
        <dbReference type="EMBL" id="MDU0370696.1"/>
    </source>
</evidence>
<dbReference type="Pfam" id="PF13532">
    <property type="entry name" value="2OG-FeII_Oxy_2"/>
    <property type="match status" value="1"/>
</dbReference>
<dbReference type="InterPro" id="IPR027450">
    <property type="entry name" value="AlkB-like"/>
</dbReference>
<accession>A0ABU3TH45</accession>
<dbReference type="InterPro" id="IPR005123">
    <property type="entry name" value="Oxoglu/Fe-dep_dioxygenase_dom"/>
</dbReference>
<reference evidence="2 3" key="1">
    <citation type="submission" date="2023-10" db="EMBL/GenBank/DDBJ databases">
        <title>Hymenobacter endophyticus sp. nov., an isolate from the leaf tissues of wheat.</title>
        <authorList>
            <person name="Dai Y."/>
        </authorList>
    </citation>
    <scope>NUCLEOTIDE SEQUENCE [LARGE SCALE GENOMIC DNA]</scope>
    <source>
        <strain evidence="2 3">ZK17L-C2</strain>
    </source>
</reference>
<protein>
    <submittedName>
        <fullName evidence="2">Alpha-ketoglutarate-dependent dioxygenase AlkB</fullName>
    </submittedName>
</protein>
<feature type="domain" description="Fe2OG dioxygenase" evidence="1">
    <location>
        <begin position="96"/>
        <end position="201"/>
    </location>
</feature>
<dbReference type="GO" id="GO:0051213">
    <property type="term" value="F:dioxygenase activity"/>
    <property type="evidence" value="ECO:0007669"/>
    <property type="project" value="UniProtKB-KW"/>
</dbReference>